<reference evidence="1" key="2">
    <citation type="submission" date="2023-03" db="EMBL/GenBank/DDBJ databases">
        <authorList>
            <person name="Inwood S.N."/>
            <person name="Skelly J.G."/>
            <person name="Guhlin J."/>
            <person name="Harrop T.W.R."/>
            <person name="Goldson S.G."/>
            <person name="Dearden P.K."/>
        </authorList>
    </citation>
    <scope>NUCLEOTIDE SEQUENCE</scope>
    <source>
        <strain evidence="1">Lincoln</strain>
        <tissue evidence="1">Whole body</tissue>
    </source>
</reference>
<accession>A0AA39FF36</accession>
<feature type="non-terminal residue" evidence="1">
    <location>
        <position position="1"/>
    </location>
</feature>
<name>A0AA39FF36_MICHY</name>
<evidence type="ECO:0000313" key="1">
    <source>
        <dbReference type="EMBL" id="KAK0168184.1"/>
    </source>
</evidence>
<reference evidence="1" key="1">
    <citation type="journal article" date="2023" name="bioRxiv">
        <title>Scaffold-level genome assemblies of two parasitoid biocontrol wasps reveal the parthenogenesis mechanism and an associated novel virus.</title>
        <authorList>
            <person name="Inwood S."/>
            <person name="Skelly J."/>
            <person name="Guhlin J."/>
            <person name="Harrop T."/>
            <person name="Goldson S."/>
            <person name="Dearden P."/>
        </authorList>
    </citation>
    <scope>NUCLEOTIDE SEQUENCE</scope>
    <source>
        <strain evidence="1">Lincoln</strain>
        <tissue evidence="1">Whole body</tissue>
    </source>
</reference>
<evidence type="ECO:0000313" key="2">
    <source>
        <dbReference type="Proteomes" id="UP001168972"/>
    </source>
</evidence>
<proteinExistence type="predicted"/>
<protein>
    <submittedName>
        <fullName evidence="1">Uncharacterized protein</fullName>
    </submittedName>
</protein>
<dbReference type="EMBL" id="JAQQBR010001831">
    <property type="protein sequence ID" value="KAK0168184.1"/>
    <property type="molecule type" value="Genomic_DNA"/>
</dbReference>
<comment type="caution">
    <text evidence="1">The sequence shown here is derived from an EMBL/GenBank/DDBJ whole genome shotgun (WGS) entry which is preliminary data.</text>
</comment>
<keyword evidence="2" id="KW-1185">Reference proteome</keyword>
<dbReference type="Proteomes" id="UP001168972">
    <property type="component" value="Unassembled WGS sequence"/>
</dbReference>
<organism evidence="1 2">
    <name type="scientific">Microctonus hyperodae</name>
    <name type="common">Parasitoid wasp</name>
    <dbReference type="NCBI Taxonomy" id="165561"/>
    <lineage>
        <taxon>Eukaryota</taxon>
        <taxon>Metazoa</taxon>
        <taxon>Ecdysozoa</taxon>
        <taxon>Arthropoda</taxon>
        <taxon>Hexapoda</taxon>
        <taxon>Insecta</taxon>
        <taxon>Pterygota</taxon>
        <taxon>Neoptera</taxon>
        <taxon>Endopterygota</taxon>
        <taxon>Hymenoptera</taxon>
        <taxon>Apocrita</taxon>
        <taxon>Ichneumonoidea</taxon>
        <taxon>Braconidae</taxon>
        <taxon>Euphorinae</taxon>
        <taxon>Microctonus</taxon>
    </lineage>
</organism>
<sequence length="52" mass="5330">MRKTKGQVTMISSPGVAAAADGGTANIEASRPCCACTFILAAIDLCNIETKE</sequence>
<gene>
    <name evidence="1" type="ORF">PV327_002010</name>
</gene>
<dbReference type="AlphaFoldDB" id="A0AA39FF36"/>